<keyword evidence="6" id="KW-0032">Aminotransferase</keyword>
<feature type="signal peptide" evidence="11">
    <location>
        <begin position="1"/>
        <end position="19"/>
    </location>
</feature>
<dbReference type="Pfam" id="PF00202">
    <property type="entry name" value="Aminotran_3"/>
    <property type="match status" value="1"/>
</dbReference>
<evidence type="ECO:0000256" key="5">
    <source>
        <dbReference type="ARBA" id="ARBA00012919"/>
    </source>
</evidence>
<keyword evidence="7" id="KW-0028">Amino-acid biosynthesis</keyword>
<dbReference type="Gene3D" id="3.40.640.10">
    <property type="entry name" value="Type I PLP-dependent aspartate aminotransferase-like (Major domain)"/>
    <property type="match status" value="1"/>
</dbReference>
<dbReference type="PIRSF" id="PIRSF000521">
    <property type="entry name" value="Transaminase_4ab_Lys_Orn"/>
    <property type="match status" value="1"/>
</dbReference>
<evidence type="ECO:0000256" key="1">
    <source>
        <dbReference type="ARBA" id="ARBA00001933"/>
    </source>
</evidence>
<evidence type="ECO:0000256" key="10">
    <source>
        <dbReference type="RuleBase" id="RU003560"/>
    </source>
</evidence>
<keyword evidence="8" id="KW-0808">Transferase</keyword>
<keyword evidence="11" id="KW-0732">Signal</keyword>
<evidence type="ECO:0000256" key="4">
    <source>
        <dbReference type="ARBA" id="ARBA00008954"/>
    </source>
</evidence>
<dbReference type="InterPro" id="IPR050103">
    <property type="entry name" value="Class-III_PLP-dep_AT"/>
</dbReference>
<dbReference type="AlphaFoldDB" id="A0A7S3LFX9"/>
<dbReference type="FunFam" id="3.40.640.10:FF:000004">
    <property type="entry name" value="Acetylornithine aminotransferase"/>
    <property type="match status" value="1"/>
</dbReference>
<evidence type="ECO:0000256" key="11">
    <source>
        <dbReference type="SAM" id="SignalP"/>
    </source>
</evidence>
<dbReference type="InterPro" id="IPR015422">
    <property type="entry name" value="PyrdxlP-dep_Trfase_small"/>
</dbReference>
<dbReference type="SUPFAM" id="SSF53383">
    <property type="entry name" value="PLP-dependent transferases"/>
    <property type="match status" value="1"/>
</dbReference>
<dbReference type="InterPro" id="IPR015424">
    <property type="entry name" value="PyrdxlP-dep_Trfase"/>
</dbReference>
<sequence length="470" mass="49328">MKFANSVLLLLASTTTAAAFAPVKASTETRVRLSATVEATGSKLIPPVSQSEIWSEAGRVSSLYDSNVQKTYGRFPLVITRGDGCKLYDADGKEYLDCVSGIATCALGHNNPALTAAITEQMKSVHHCSNLYLIPAQAALAKWLCDNSIGDKAFFCNSGAEANEAAIKCARRHASNRGIEKPIIITAIESFHGRTLAALTATAQPKYHKGFGYGGEMVPGFKYVPYNDVEALEKAVKEVQEVGDGVGLAGIMMEALQGEGGIKPGNKDFFKKVRQLCDDTGALMMCDEVQVGMGRSGKLWGYENLDVKPDIFTSAKALGGGVPIGAMIAGPSASDVFGPGDHASTYGGNPLACAAGLAVAKYFSDENILDNVNARGKQLNEGLAKLAEKYPTILGGVTGWGLLKGVQIKEEASLPGPVVKAALDQGLLLVGAGKDKVRFVPPLIITEGEINDALDKFDKALAVVAGGLSP</sequence>
<reference evidence="12" key="1">
    <citation type="submission" date="2021-01" db="EMBL/GenBank/DDBJ databases">
        <authorList>
            <person name="Corre E."/>
            <person name="Pelletier E."/>
            <person name="Niang G."/>
            <person name="Scheremetjew M."/>
            <person name="Finn R."/>
            <person name="Kale V."/>
            <person name="Holt S."/>
            <person name="Cochrane G."/>
            <person name="Meng A."/>
            <person name="Brown T."/>
            <person name="Cohen L."/>
        </authorList>
    </citation>
    <scope>NUCLEOTIDE SEQUENCE</scope>
    <source>
        <strain evidence="12">CCMP127</strain>
    </source>
</reference>
<dbReference type="Gene3D" id="3.90.1150.10">
    <property type="entry name" value="Aspartate Aminotransferase, domain 1"/>
    <property type="match status" value="1"/>
</dbReference>
<dbReference type="EC" id="2.6.1.11" evidence="5"/>
<accession>A0A7S3LFX9</accession>
<dbReference type="InterPro" id="IPR004636">
    <property type="entry name" value="AcOrn/SuccOrn_fam"/>
</dbReference>
<gene>
    <name evidence="12" type="ORF">ACOF00016_LOCUS18644</name>
</gene>
<dbReference type="HAMAP" id="MF_01107">
    <property type="entry name" value="ArgD_aminotrans_3"/>
    <property type="match status" value="1"/>
</dbReference>
<dbReference type="EMBL" id="HBIM01025102">
    <property type="protein sequence ID" value="CAE0422044.1"/>
    <property type="molecule type" value="Transcribed_RNA"/>
</dbReference>
<dbReference type="GO" id="GO:0003992">
    <property type="term" value="F:N2-acetyl-L-ornithine:2-oxoglutarate 5-aminotransferase activity"/>
    <property type="evidence" value="ECO:0007669"/>
    <property type="project" value="UniProtKB-EC"/>
</dbReference>
<evidence type="ECO:0000256" key="6">
    <source>
        <dbReference type="ARBA" id="ARBA00022576"/>
    </source>
</evidence>
<protein>
    <recommendedName>
        <fullName evidence="5">acetylornithine transaminase</fullName>
        <ecNumber evidence="5">2.6.1.11</ecNumber>
    </recommendedName>
</protein>
<proteinExistence type="inferred from homology"/>
<dbReference type="GO" id="GO:0006526">
    <property type="term" value="P:L-arginine biosynthetic process"/>
    <property type="evidence" value="ECO:0007669"/>
    <property type="project" value="UniProtKB-UniPathway"/>
</dbReference>
<organism evidence="12">
    <name type="scientific">Amphora coffeiformis</name>
    <dbReference type="NCBI Taxonomy" id="265554"/>
    <lineage>
        <taxon>Eukaryota</taxon>
        <taxon>Sar</taxon>
        <taxon>Stramenopiles</taxon>
        <taxon>Ochrophyta</taxon>
        <taxon>Bacillariophyta</taxon>
        <taxon>Bacillariophyceae</taxon>
        <taxon>Bacillariophycidae</taxon>
        <taxon>Thalassiophysales</taxon>
        <taxon>Catenulaceae</taxon>
        <taxon>Amphora</taxon>
    </lineage>
</organism>
<dbReference type="NCBIfam" id="NF002325">
    <property type="entry name" value="PRK01278.1"/>
    <property type="match status" value="1"/>
</dbReference>
<dbReference type="PROSITE" id="PS00600">
    <property type="entry name" value="AA_TRANSFER_CLASS_3"/>
    <property type="match status" value="1"/>
</dbReference>
<comment type="pathway">
    <text evidence="3">Amino-acid biosynthesis; L-arginine biosynthesis; N(2)-acetyl-L-ornithine from L-glutamate: step 4/4.</text>
</comment>
<dbReference type="NCBIfam" id="TIGR00707">
    <property type="entry name" value="argD"/>
    <property type="match status" value="1"/>
</dbReference>
<dbReference type="PANTHER" id="PTHR11986:SF79">
    <property type="entry name" value="ACETYLORNITHINE AMINOTRANSFERASE, MITOCHONDRIAL"/>
    <property type="match status" value="1"/>
</dbReference>
<dbReference type="InterPro" id="IPR049704">
    <property type="entry name" value="Aminotrans_3_PPA_site"/>
</dbReference>
<name>A0A7S3LFX9_9STRA</name>
<comment type="cofactor">
    <cofactor evidence="1">
        <name>pyridoxal 5'-phosphate</name>
        <dbReference type="ChEBI" id="CHEBI:597326"/>
    </cofactor>
</comment>
<dbReference type="InterPro" id="IPR015421">
    <property type="entry name" value="PyrdxlP-dep_Trfase_major"/>
</dbReference>
<keyword evidence="9 10" id="KW-0663">Pyridoxal phosphate</keyword>
<feature type="chain" id="PRO_5030867335" description="acetylornithine transaminase" evidence="11">
    <location>
        <begin position="20"/>
        <end position="470"/>
    </location>
</feature>
<comment type="similarity">
    <text evidence="4 10">Belongs to the class-III pyridoxal-phosphate-dependent aminotransferase family.</text>
</comment>
<evidence type="ECO:0000256" key="9">
    <source>
        <dbReference type="ARBA" id="ARBA00022898"/>
    </source>
</evidence>
<evidence type="ECO:0000256" key="7">
    <source>
        <dbReference type="ARBA" id="ARBA00022605"/>
    </source>
</evidence>
<evidence type="ECO:0000313" key="12">
    <source>
        <dbReference type="EMBL" id="CAE0422044.1"/>
    </source>
</evidence>
<dbReference type="GO" id="GO:0030170">
    <property type="term" value="F:pyridoxal phosphate binding"/>
    <property type="evidence" value="ECO:0007669"/>
    <property type="project" value="InterPro"/>
</dbReference>
<evidence type="ECO:0000256" key="8">
    <source>
        <dbReference type="ARBA" id="ARBA00022679"/>
    </source>
</evidence>
<dbReference type="GO" id="GO:0042802">
    <property type="term" value="F:identical protein binding"/>
    <property type="evidence" value="ECO:0007669"/>
    <property type="project" value="TreeGrafter"/>
</dbReference>
<dbReference type="UniPathway" id="UPA00068">
    <property type="reaction ID" value="UER00109"/>
</dbReference>
<dbReference type="InterPro" id="IPR005814">
    <property type="entry name" value="Aminotrans_3"/>
</dbReference>
<evidence type="ECO:0000256" key="2">
    <source>
        <dbReference type="ARBA" id="ARBA00004173"/>
    </source>
</evidence>
<dbReference type="CDD" id="cd00610">
    <property type="entry name" value="OAT_like"/>
    <property type="match status" value="1"/>
</dbReference>
<evidence type="ECO:0000256" key="3">
    <source>
        <dbReference type="ARBA" id="ARBA00005024"/>
    </source>
</evidence>
<comment type="subcellular location">
    <subcellularLocation>
        <location evidence="2">Mitochondrion</location>
    </subcellularLocation>
</comment>
<dbReference type="GO" id="GO:0005739">
    <property type="term" value="C:mitochondrion"/>
    <property type="evidence" value="ECO:0007669"/>
    <property type="project" value="UniProtKB-SubCell"/>
</dbReference>
<dbReference type="PANTHER" id="PTHR11986">
    <property type="entry name" value="AMINOTRANSFERASE CLASS III"/>
    <property type="match status" value="1"/>
</dbReference>